<evidence type="ECO:0000256" key="1">
    <source>
        <dbReference type="SAM" id="MobiDB-lite"/>
    </source>
</evidence>
<feature type="compositionally biased region" description="Basic and acidic residues" evidence="1">
    <location>
        <begin position="44"/>
        <end position="66"/>
    </location>
</feature>
<sequence>SARDRNQAVNTSMSSLRSGQKRESPVHRKSPSPSSKSHNYRHSSKSDDDHDSKVKKSPKSDSEHKKTSSPAKHARKPIQSFWKKYVNLIKNLFKMLLVSSLLLGGTIFFLQKGDFIPSEQG</sequence>
<evidence type="ECO:0000313" key="3">
    <source>
        <dbReference type="EMBL" id="CAF1538907.1"/>
    </source>
</evidence>
<evidence type="ECO:0000313" key="4">
    <source>
        <dbReference type="Proteomes" id="UP000663891"/>
    </source>
</evidence>
<feature type="region of interest" description="Disordered" evidence="1">
    <location>
        <begin position="1"/>
        <end position="76"/>
    </location>
</feature>
<keyword evidence="2" id="KW-1133">Transmembrane helix</keyword>
<reference evidence="3" key="1">
    <citation type="submission" date="2021-02" db="EMBL/GenBank/DDBJ databases">
        <authorList>
            <person name="Nowell W R."/>
        </authorList>
    </citation>
    <scope>NUCLEOTIDE SEQUENCE</scope>
</reference>
<accession>A0A815W4Q9</accession>
<keyword evidence="2" id="KW-0472">Membrane</keyword>
<comment type="caution">
    <text evidence="3">The sequence shown here is derived from an EMBL/GenBank/DDBJ whole genome shotgun (WGS) entry which is preliminary data.</text>
</comment>
<gene>
    <name evidence="3" type="ORF">VCS650_LOCUS43955</name>
</gene>
<dbReference type="Proteomes" id="UP000663891">
    <property type="component" value="Unassembled WGS sequence"/>
</dbReference>
<name>A0A815W4Q9_9BILA</name>
<protein>
    <submittedName>
        <fullName evidence="3">Uncharacterized protein</fullName>
    </submittedName>
</protein>
<dbReference type="EMBL" id="CAJNON010006397">
    <property type="protein sequence ID" value="CAF1538907.1"/>
    <property type="molecule type" value="Genomic_DNA"/>
</dbReference>
<dbReference type="OrthoDB" id="118234at2759"/>
<evidence type="ECO:0000256" key="2">
    <source>
        <dbReference type="SAM" id="Phobius"/>
    </source>
</evidence>
<dbReference type="AlphaFoldDB" id="A0A815W4Q9"/>
<organism evidence="3 4">
    <name type="scientific">Adineta steineri</name>
    <dbReference type="NCBI Taxonomy" id="433720"/>
    <lineage>
        <taxon>Eukaryota</taxon>
        <taxon>Metazoa</taxon>
        <taxon>Spiralia</taxon>
        <taxon>Gnathifera</taxon>
        <taxon>Rotifera</taxon>
        <taxon>Eurotatoria</taxon>
        <taxon>Bdelloidea</taxon>
        <taxon>Adinetida</taxon>
        <taxon>Adinetidae</taxon>
        <taxon>Adineta</taxon>
    </lineage>
</organism>
<feature type="compositionally biased region" description="Polar residues" evidence="1">
    <location>
        <begin position="7"/>
        <end position="18"/>
    </location>
</feature>
<keyword evidence="2" id="KW-0812">Transmembrane</keyword>
<proteinExistence type="predicted"/>
<feature type="non-terminal residue" evidence="3">
    <location>
        <position position="1"/>
    </location>
</feature>
<feature type="transmembrane region" description="Helical" evidence="2">
    <location>
        <begin position="92"/>
        <end position="111"/>
    </location>
</feature>
<feature type="non-terminal residue" evidence="3">
    <location>
        <position position="121"/>
    </location>
</feature>